<dbReference type="Pfam" id="PF18758">
    <property type="entry name" value="KDZ"/>
    <property type="match status" value="1"/>
</dbReference>
<evidence type="ECO:0008006" key="4">
    <source>
        <dbReference type="Google" id="ProtNLM"/>
    </source>
</evidence>
<feature type="compositionally biased region" description="Basic and acidic residues" evidence="1">
    <location>
        <begin position="33"/>
        <end position="47"/>
    </location>
</feature>
<dbReference type="STRING" id="1160509.A0A3N4I7X7"/>
<dbReference type="EMBL" id="ML119678">
    <property type="protein sequence ID" value="RPA81576.1"/>
    <property type="molecule type" value="Genomic_DNA"/>
</dbReference>
<sequence>MAPSNKSGQGRKVLQAGMFSYQETMRREKQRMRRELKDRQKQRRNDKVFGNNQRKYDENKLLRVVPAIVKARHDARQQVLTATFGNDGAIGPDPMLQHLDRDYDDEDMARTLLAVERKYDLEQELDKVVEEKRSRKGEHAARASAILNDMYRVIPIIGKIYATGTVPECLPRCVGVRQITVSSCECDAWLGQLICAGYFPTVPKAYTAVSLDLLEWFQSLSTNGSHSKQGFANALEEYHRYKRRRDGCSYVEMFRNCIQFWLRTRLSRDDYLHSVINGFFDRKATERQRTDAPNVVRLSTASPQTLCPACFYRTSPTDKTKAVLSIDGNMQHSRFAHVAKTTPLYLDPKMFFVVPFGQQVRHISKEDKDETEVQEGIELIILYDIACQYEPFVRKSAPELAQRLSVAVNKFHGYAHEFRCHELYGTHQLSEVAESDGEGTERIWSLLRVLVSSGRISSSANRMLHIENLSLAIATRKRLSMGSSLRLRYNRYEKRLLDTERKLALIYATTATPLNEGDPPTLITSELLRAQQVKQRDFFASTSPLTNKPHLELYKLLLEEKRLNAACERANAMADEAQRDGLQPQVVEGMRGRLLLEAGDLDRDPLRKKIHEYLEEHNMTPSEWTEGGERWILAARLSHPDRLTYKQLCVEKEAIAKLLQAQLDGKDPSVIRVLRERKEEQVAKTNGLITNAGQNRALWGRNGVLWNRYSHLETVAKLEVIYHKILKSAASRAMEFRNLKGRVSGRKQAEKMLRALMSRYPAIEREIKAFNQVAVSLPKRFRPAPLTMDAFREATSDDVNGGKARDALFYLHLCRNDLLHENASGPKDFWSKDRGLEELALLHVEWNRNLMYTRTLLLGLFKLVAGPETDEEKAITDSIYRMLWLELKGARNILAAAKKSRGVFSCGDDLDRIVSAIDYFLEARYRNPCVTGPTPGIGAVRQEETGTNEQQSDRERAFHNMLHDPFDELAQLKAEGEAQDDFVRGGDRNEEIKAEDDDEDDDDDDGGDVSDEVLGLGIDMVRLALIDENTGGVPEAEVMLPTVQAQQHEESDEWVDV</sequence>
<dbReference type="PANTHER" id="PTHR33096">
    <property type="entry name" value="CXC2 DOMAIN-CONTAINING PROTEIN"/>
    <property type="match status" value="1"/>
</dbReference>
<keyword evidence="3" id="KW-1185">Reference proteome</keyword>
<feature type="region of interest" description="Disordered" evidence="1">
    <location>
        <begin position="933"/>
        <end position="953"/>
    </location>
</feature>
<name>A0A3N4I7X7_ASCIM</name>
<feature type="compositionally biased region" description="Basic and acidic residues" evidence="1">
    <location>
        <begin position="981"/>
        <end position="992"/>
    </location>
</feature>
<accession>A0A3N4I7X7</accession>
<reference evidence="2 3" key="1">
    <citation type="journal article" date="2018" name="Nat. Ecol. Evol.">
        <title>Pezizomycetes genomes reveal the molecular basis of ectomycorrhizal truffle lifestyle.</title>
        <authorList>
            <person name="Murat C."/>
            <person name="Payen T."/>
            <person name="Noel B."/>
            <person name="Kuo A."/>
            <person name="Morin E."/>
            <person name="Chen J."/>
            <person name="Kohler A."/>
            <person name="Krizsan K."/>
            <person name="Balestrini R."/>
            <person name="Da Silva C."/>
            <person name="Montanini B."/>
            <person name="Hainaut M."/>
            <person name="Levati E."/>
            <person name="Barry K.W."/>
            <person name="Belfiori B."/>
            <person name="Cichocki N."/>
            <person name="Clum A."/>
            <person name="Dockter R.B."/>
            <person name="Fauchery L."/>
            <person name="Guy J."/>
            <person name="Iotti M."/>
            <person name="Le Tacon F."/>
            <person name="Lindquist E.A."/>
            <person name="Lipzen A."/>
            <person name="Malagnac F."/>
            <person name="Mello A."/>
            <person name="Molinier V."/>
            <person name="Miyauchi S."/>
            <person name="Poulain J."/>
            <person name="Riccioni C."/>
            <person name="Rubini A."/>
            <person name="Sitrit Y."/>
            <person name="Splivallo R."/>
            <person name="Traeger S."/>
            <person name="Wang M."/>
            <person name="Zifcakova L."/>
            <person name="Wipf D."/>
            <person name="Zambonelli A."/>
            <person name="Paolocci F."/>
            <person name="Nowrousian M."/>
            <person name="Ottonello S."/>
            <person name="Baldrian P."/>
            <person name="Spatafora J.W."/>
            <person name="Henrissat B."/>
            <person name="Nagy L.G."/>
            <person name="Aury J.M."/>
            <person name="Wincker P."/>
            <person name="Grigoriev I.V."/>
            <person name="Bonfante P."/>
            <person name="Martin F.M."/>
        </authorList>
    </citation>
    <scope>NUCLEOTIDE SEQUENCE [LARGE SCALE GENOMIC DNA]</scope>
    <source>
        <strain evidence="2 3">RN42</strain>
    </source>
</reference>
<feature type="region of interest" description="Disordered" evidence="1">
    <location>
        <begin position="977"/>
        <end position="1010"/>
    </location>
</feature>
<organism evidence="2 3">
    <name type="scientific">Ascobolus immersus RN42</name>
    <dbReference type="NCBI Taxonomy" id="1160509"/>
    <lineage>
        <taxon>Eukaryota</taxon>
        <taxon>Fungi</taxon>
        <taxon>Dikarya</taxon>
        <taxon>Ascomycota</taxon>
        <taxon>Pezizomycotina</taxon>
        <taxon>Pezizomycetes</taxon>
        <taxon>Pezizales</taxon>
        <taxon>Ascobolaceae</taxon>
        <taxon>Ascobolus</taxon>
    </lineage>
</organism>
<dbReference type="OrthoDB" id="3253684at2759"/>
<dbReference type="PANTHER" id="PTHR33096:SF1">
    <property type="entry name" value="CXC1-LIKE CYSTEINE CLUSTER ASSOCIATED WITH KDZ TRANSPOSASES DOMAIN-CONTAINING PROTEIN"/>
    <property type="match status" value="1"/>
</dbReference>
<evidence type="ECO:0000313" key="3">
    <source>
        <dbReference type="Proteomes" id="UP000275078"/>
    </source>
</evidence>
<dbReference type="Proteomes" id="UP000275078">
    <property type="component" value="Unassembled WGS sequence"/>
</dbReference>
<dbReference type="InterPro" id="IPR040521">
    <property type="entry name" value="KDZ"/>
</dbReference>
<evidence type="ECO:0000313" key="2">
    <source>
        <dbReference type="EMBL" id="RPA81576.1"/>
    </source>
</evidence>
<protein>
    <recommendedName>
        <fullName evidence="4">CxC1-like cysteine cluster associated with KDZ transposases domain-containing protein</fullName>
    </recommendedName>
</protein>
<dbReference type="AlphaFoldDB" id="A0A3N4I7X7"/>
<feature type="region of interest" description="Disordered" evidence="1">
    <location>
        <begin position="24"/>
        <end position="53"/>
    </location>
</feature>
<feature type="compositionally biased region" description="Acidic residues" evidence="1">
    <location>
        <begin position="993"/>
        <end position="1010"/>
    </location>
</feature>
<proteinExistence type="predicted"/>
<evidence type="ECO:0000256" key="1">
    <source>
        <dbReference type="SAM" id="MobiDB-lite"/>
    </source>
</evidence>
<gene>
    <name evidence="2" type="ORF">BJ508DRAFT_306408</name>
</gene>